<keyword evidence="7" id="KW-0411">Iron-sulfur</keyword>
<evidence type="ECO:0000259" key="12">
    <source>
        <dbReference type="Pfam" id="PF02581"/>
    </source>
</evidence>
<keyword evidence="5" id="KW-0784">Thiamine biosynthesis</keyword>
<evidence type="ECO:0000256" key="11">
    <source>
        <dbReference type="SAM" id="Phobius"/>
    </source>
</evidence>
<protein>
    <recommendedName>
        <fullName evidence="12">Thiamine phosphate synthase/TenI domain-containing protein</fullName>
    </recommendedName>
</protein>
<keyword evidence="14" id="KW-1185">Reference proteome</keyword>
<evidence type="ECO:0000313" key="13">
    <source>
        <dbReference type="EMBL" id="KAK4045041.1"/>
    </source>
</evidence>
<comment type="pathway">
    <text evidence="2">Cofactor biosynthesis; thiamine diphosphate biosynthesis.</text>
</comment>
<evidence type="ECO:0000313" key="14">
    <source>
        <dbReference type="Proteomes" id="UP001234178"/>
    </source>
</evidence>
<dbReference type="PANTHER" id="PTHR20857:SF15">
    <property type="entry name" value="THIAMINE-PHOSPHATE SYNTHASE"/>
    <property type="match status" value="1"/>
</dbReference>
<proteinExistence type="predicted"/>
<dbReference type="InterPro" id="IPR029063">
    <property type="entry name" value="SAM-dependent_MTases_sf"/>
</dbReference>
<evidence type="ECO:0000256" key="8">
    <source>
        <dbReference type="ARBA" id="ARBA00023128"/>
    </source>
</evidence>
<dbReference type="Proteomes" id="UP001234178">
    <property type="component" value="Unassembled WGS sequence"/>
</dbReference>
<feature type="region of interest" description="Disordered" evidence="10">
    <location>
        <begin position="1051"/>
        <end position="1131"/>
    </location>
</feature>
<keyword evidence="11" id="KW-1133">Transmembrane helix</keyword>
<evidence type="ECO:0000256" key="4">
    <source>
        <dbReference type="ARBA" id="ARBA00022946"/>
    </source>
</evidence>
<feature type="compositionally biased region" description="Basic and acidic residues" evidence="10">
    <location>
        <begin position="351"/>
        <end position="376"/>
    </location>
</feature>
<evidence type="ECO:0000256" key="9">
    <source>
        <dbReference type="ARBA" id="ARBA00045681"/>
    </source>
</evidence>
<accession>A0ABR0B8Y5</accession>
<dbReference type="CDD" id="cd00564">
    <property type="entry name" value="TMP_TenI"/>
    <property type="match status" value="1"/>
</dbReference>
<sequence>MVAPKATSAYAPSSLRAPIEALLPRLGIHRGYDDVPALGKAVATLSASYNTAGVAAGKAHYAARLAFSLPRDVPKAAHAVRELVTAKALSVPEGRPLRILDVGAGFGATTLGALQALEEAAPAVGRGKVEVTLVDPEEGATAVAKTFLEGLKGSFDLKVVVSKHGISPDGSIQPDLLPWFGDEPFGFAEASAKAHPERAESMRAAGKPSTFRPVKEGQGFDLILFGQVLSELDRGLDPDARIARHVALLERVLATRLAPKGTLVVVEPALKERTRHLHAVRDRLCTNESVTLFGPCLHREACPALAKETDWCHEDRPDALPAWLVPVARAAGAPLGRRDVLAAPPPQRRNHASEHARHKWESYAPRRRERYAHKGESGGATLRRRSRRRGAPARARDAHRPRPAREQRRPKLDSIDVASAFLAAQPALLQLRAKQVDEARFRTLLAAIAPRCAAAGVPLVVNDRPDLAEEFGAPFVHVGQGDTSLKDVRRRYPGLRVGVSTPTEEQAEAALLLRPDYLAFGPVYATSTKENAEPAVGLERLAKVAERAESLGIPLCAIGGIDARKFPVHRARASVFVAGGAAMSLLAIAGLTALGAALGRFVYGRFSAAPPPKESAASVVAAAALPKAKLDGFPTDVFAAKPGDVVLRGNEEAWLAGAWILEEGRGRDARPVFAVFFAPEAGKDVLVVLNGDASKEILWLDLPVPIDGVPPSTLEVDDIRFERLRKRPFGVRRFGAAPEAPEEGTLVEFSGPVGERLWAFVAPGQTRAWRGVSLAEGIRKLRTLVTAPLLHERDAVRGIYGHVRGRRPLPPTPVSGGRRLTYGFLLPFHLFARLVTVPELRRAAGRLFLARALFVVLFTAVGMLAVGFNEDRPPAASSDIVIESGGIHLRGSERDVKKAVKALRDENAREAAEGDRIEAAVGAVVADAVEREAATAPVIAPTVSWKKRLATLLAFLGAAEWIAIAFTRDFDDFVSHELSLDAGILPEGERPSPRLRFSPSWLWKKYKRKFRGILLFGIGALPLALGSPSGVSAGSQTRSLRSGASIGAPSLLLQRTRTRGPTTATRPHRGSSAPSSRCRNNSCSPRYAATSASPTGSRSRFTAPAKPSSAAPSRSSDWRSFGCFWHPRSST</sequence>
<organism evidence="13 14">
    <name type="scientific">Daphnia magna</name>
    <dbReference type="NCBI Taxonomy" id="35525"/>
    <lineage>
        <taxon>Eukaryota</taxon>
        <taxon>Metazoa</taxon>
        <taxon>Ecdysozoa</taxon>
        <taxon>Arthropoda</taxon>
        <taxon>Crustacea</taxon>
        <taxon>Branchiopoda</taxon>
        <taxon>Diplostraca</taxon>
        <taxon>Cladocera</taxon>
        <taxon>Anomopoda</taxon>
        <taxon>Daphniidae</taxon>
        <taxon>Daphnia</taxon>
    </lineage>
</organism>
<evidence type="ECO:0000256" key="3">
    <source>
        <dbReference type="ARBA" id="ARBA00022723"/>
    </source>
</evidence>
<dbReference type="InterPro" id="IPR013785">
    <property type="entry name" value="Aldolase_TIM"/>
</dbReference>
<comment type="function">
    <text evidence="9">Mitochondrial ribosome (mitoribosome) assembly factor. Binds at the interface of the head and body domains of the mitochondrial small ribosomal subunit (mt-SSU), occluding the mRNA channel and preventing compaction of the head domain towards the body. Probable inactive methyltransferase: retains the characteristic folding and ability to bind S-adenosyl-L-methionine, but it probably lost its methyltransferase activity.</text>
</comment>
<feature type="region of interest" description="Disordered" evidence="10">
    <location>
        <begin position="338"/>
        <end position="411"/>
    </location>
</feature>
<dbReference type="InterPro" id="IPR036206">
    <property type="entry name" value="ThiamineP_synth_sf"/>
</dbReference>
<dbReference type="InterPro" id="IPR022998">
    <property type="entry name" value="ThiamineP_synth_TenI"/>
</dbReference>
<keyword evidence="11" id="KW-0472">Membrane</keyword>
<evidence type="ECO:0000256" key="10">
    <source>
        <dbReference type="SAM" id="MobiDB-lite"/>
    </source>
</evidence>
<evidence type="ECO:0000256" key="5">
    <source>
        <dbReference type="ARBA" id="ARBA00022977"/>
    </source>
</evidence>
<feature type="transmembrane region" description="Helical" evidence="11">
    <location>
        <begin position="949"/>
        <end position="967"/>
    </location>
</feature>
<dbReference type="SUPFAM" id="SSF53335">
    <property type="entry name" value="S-adenosyl-L-methionine-dependent methyltransferases"/>
    <property type="match status" value="1"/>
</dbReference>
<feature type="compositionally biased region" description="Polar residues" evidence="10">
    <location>
        <begin position="1090"/>
        <end position="1100"/>
    </location>
</feature>
<feature type="compositionally biased region" description="Low complexity" evidence="10">
    <location>
        <begin position="1059"/>
        <end position="1085"/>
    </location>
</feature>
<keyword evidence="4" id="KW-0809">Transit peptide</keyword>
<keyword evidence="11" id="KW-0812">Transmembrane</keyword>
<dbReference type="EMBL" id="JAOYFB010000041">
    <property type="protein sequence ID" value="KAK4045041.1"/>
    <property type="molecule type" value="Genomic_DNA"/>
</dbReference>
<evidence type="ECO:0000256" key="6">
    <source>
        <dbReference type="ARBA" id="ARBA00023004"/>
    </source>
</evidence>
<evidence type="ECO:0000256" key="2">
    <source>
        <dbReference type="ARBA" id="ARBA00004948"/>
    </source>
</evidence>
<feature type="transmembrane region" description="Helical" evidence="11">
    <location>
        <begin position="575"/>
        <end position="598"/>
    </location>
</feature>
<feature type="compositionally biased region" description="Basic residues" evidence="10">
    <location>
        <begin position="382"/>
        <end position="393"/>
    </location>
</feature>
<evidence type="ECO:0000256" key="7">
    <source>
        <dbReference type="ARBA" id="ARBA00023014"/>
    </source>
</evidence>
<dbReference type="Gene3D" id="3.20.20.70">
    <property type="entry name" value="Aldolase class I"/>
    <property type="match status" value="1"/>
</dbReference>
<keyword evidence="8" id="KW-0496">Mitochondrion</keyword>
<dbReference type="InterPro" id="IPR015324">
    <property type="entry name" value="Ribosomal_Rsm22-like"/>
</dbReference>
<gene>
    <name evidence="13" type="ORF">OUZ56_032449</name>
</gene>
<evidence type="ECO:0000256" key="1">
    <source>
        <dbReference type="ARBA" id="ARBA00004173"/>
    </source>
</evidence>
<feature type="compositionally biased region" description="Basic and acidic residues" evidence="10">
    <location>
        <begin position="394"/>
        <end position="411"/>
    </location>
</feature>
<dbReference type="Gene3D" id="3.40.50.150">
    <property type="entry name" value="Vaccinia Virus protein VP39"/>
    <property type="match status" value="1"/>
</dbReference>
<dbReference type="Pfam" id="PF09243">
    <property type="entry name" value="Rsm22"/>
    <property type="match status" value="1"/>
</dbReference>
<dbReference type="SUPFAM" id="SSF51391">
    <property type="entry name" value="Thiamin phosphate synthase"/>
    <property type="match status" value="1"/>
</dbReference>
<reference evidence="13 14" key="1">
    <citation type="journal article" date="2023" name="Nucleic Acids Res.">
        <title>The hologenome of Daphnia magna reveals possible DNA methylation and microbiome-mediated evolution of the host genome.</title>
        <authorList>
            <person name="Chaturvedi A."/>
            <person name="Li X."/>
            <person name="Dhandapani V."/>
            <person name="Marshall H."/>
            <person name="Kissane S."/>
            <person name="Cuenca-Cambronero M."/>
            <person name="Asole G."/>
            <person name="Calvet F."/>
            <person name="Ruiz-Romero M."/>
            <person name="Marangio P."/>
            <person name="Guigo R."/>
            <person name="Rago D."/>
            <person name="Mirbahai L."/>
            <person name="Eastwood N."/>
            <person name="Colbourne J.K."/>
            <person name="Zhou J."/>
            <person name="Mallon E."/>
            <person name="Orsini L."/>
        </authorList>
    </citation>
    <scope>NUCLEOTIDE SEQUENCE [LARGE SCALE GENOMIC DNA]</scope>
    <source>
        <strain evidence="13">LRV0_1</strain>
    </source>
</reference>
<comment type="subcellular location">
    <subcellularLocation>
        <location evidence="1">Mitochondrion</location>
    </subcellularLocation>
</comment>
<keyword evidence="3" id="KW-0479">Metal-binding</keyword>
<feature type="domain" description="Thiamine phosphate synthase/TenI" evidence="12">
    <location>
        <begin position="411"/>
        <end position="567"/>
    </location>
</feature>
<dbReference type="PANTHER" id="PTHR20857">
    <property type="entry name" value="THIAMINE-PHOSPHATE PYROPHOSPHORYLASE"/>
    <property type="match status" value="1"/>
</dbReference>
<keyword evidence="6" id="KW-0408">Iron</keyword>
<name>A0ABR0B8Y5_9CRUS</name>
<feature type="compositionally biased region" description="Low complexity" evidence="10">
    <location>
        <begin position="1103"/>
        <end position="1115"/>
    </location>
</feature>
<dbReference type="Pfam" id="PF02581">
    <property type="entry name" value="TMP-TENI"/>
    <property type="match status" value="1"/>
</dbReference>
<feature type="transmembrane region" description="Helical" evidence="11">
    <location>
        <begin position="1013"/>
        <end position="1031"/>
    </location>
</feature>
<feature type="transmembrane region" description="Helical" evidence="11">
    <location>
        <begin position="848"/>
        <end position="868"/>
    </location>
</feature>
<comment type="caution">
    <text evidence="13">The sequence shown here is derived from an EMBL/GenBank/DDBJ whole genome shotgun (WGS) entry which is preliminary data.</text>
</comment>